<dbReference type="Pfam" id="PF00534">
    <property type="entry name" value="Glycos_transf_1"/>
    <property type="match status" value="1"/>
</dbReference>
<evidence type="ECO:0000313" key="3">
    <source>
        <dbReference type="Proteomes" id="UP000242561"/>
    </source>
</evidence>
<gene>
    <name evidence="2" type="ORF">LPB140_06465</name>
</gene>
<name>A0A1L3JBJ3_9SPHN</name>
<dbReference type="OrthoDB" id="9816424at2"/>
<accession>A0A1L3JBJ3</accession>
<dbReference type="STRING" id="1913578.LPB140_06465"/>
<protein>
    <recommendedName>
        <fullName evidence="1">Glycosyl transferase family 1 domain-containing protein</fullName>
    </recommendedName>
</protein>
<dbReference type="AlphaFoldDB" id="A0A1L3JBJ3"/>
<reference evidence="2 3" key="1">
    <citation type="submission" date="2016-11" db="EMBL/GenBank/DDBJ databases">
        <title>Sphingorhabdus sp. LPB0140, isolated from marine environment.</title>
        <authorList>
            <person name="Kim E."/>
            <person name="Yi H."/>
        </authorList>
    </citation>
    <scope>NUCLEOTIDE SEQUENCE [LARGE SCALE GENOMIC DNA]</scope>
    <source>
        <strain evidence="2 3">LPB0140</strain>
    </source>
</reference>
<evidence type="ECO:0000313" key="2">
    <source>
        <dbReference type="EMBL" id="APG62488.1"/>
    </source>
</evidence>
<dbReference type="EMBL" id="CP018154">
    <property type="protein sequence ID" value="APG62488.1"/>
    <property type="molecule type" value="Genomic_DNA"/>
</dbReference>
<dbReference type="InterPro" id="IPR001296">
    <property type="entry name" value="Glyco_trans_1"/>
</dbReference>
<dbReference type="KEGG" id="sphl:LPB140_06465"/>
<keyword evidence="3" id="KW-1185">Reference proteome</keyword>
<dbReference type="Gene3D" id="3.40.50.2000">
    <property type="entry name" value="Glycogen Phosphorylase B"/>
    <property type="match status" value="2"/>
</dbReference>
<organism evidence="2 3">
    <name type="scientific">Sphingorhabdus lutea</name>
    <dbReference type="NCBI Taxonomy" id="1913578"/>
    <lineage>
        <taxon>Bacteria</taxon>
        <taxon>Pseudomonadati</taxon>
        <taxon>Pseudomonadota</taxon>
        <taxon>Alphaproteobacteria</taxon>
        <taxon>Sphingomonadales</taxon>
        <taxon>Sphingomonadaceae</taxon>
        <taxon>Sphingorhabdus</taxon>
    </lineage>
</organism>
<dbReference type="SUPFAM" id="SSF53756">
    <property type="entry name" value="UDP-Glycosyltransferase/glycogen phosphorylase"/>
    <property type="match status" value="1"/>
</dbReference>
<sequence length="380" mass="43961">MKILHICLYSCFTEEMSYQDNELPNQNAADGHEVLIICDTYKFENARVVKTKLERKQLKEGPYLIRLPFKKHLPEKLTFHLRWMDGLYNEIAAFKPDVILYHGAIGIELLTVKRYLKMHPKVTLYVDSHEDFYNSATSFISKWILHWMLHRSFLKRALPYITKILPINISSIRFLRDFYGVPEDLLEFYPLGGKVPDDTEYGEKRARTRAALNINDNQILIVQSGKFEPRKKLAESLRAFAKVKGDNFQFRITGYFYPEVEEELNALIAADNRVQFLGWKTPDELGDILCAADLYSQPGTQSATMQMSIGMRCPVILDDEESHVPYIDGNGWLTGKNMTIEQAFADMAKNAENLDEMSRKSHAVALRLLDYKLLAARLYR</sequence>
<dbReference type="GO" id="GO:0016757">
    <property type="term" value="F:glycosyltransferase activity"/>
    <property type="evidence" value="ECO:0007669"/>
    <property type="project" value="InterPro"/>
</dbReference>
<dbReference type="CDD" id="cd03801">
    <property type="entry name" value="GT4_PimA-like"/>
    <property type="match status" value="1"/>
</dbReference>
<evidence type="ECO:0000259" key="1">
    <source>
        <dbReference type="Pfam" id="PF00534"/>
    </source>
</evidence>
<feature type="domain" description="Glycosyl transferase family 1" evidence="1">
    <location>
        <begin position="206"/>
        <end position="298"/>
    </location>
</feature>
<dbReference type="Proteomes" id="UP000242561">
    <property type="component" value="Chromosome"/>
</dbReference>
<proteinExistence type="predicted"/>